<dbReference type="EMBL" id="CP033930">
    <property type="protein sequence ID" value="AZB16712.1"/>
    <property type="molecule type" value="Genomic_DNA"/>
</dbReference>
<protein>
    <submittedName>
        <fullName evidence="2">Uncharacterized protein</fullName>
    </submittedName>
</protein>
<sequence length="131" mass="14779">MGVKIIAAAATLFLSSIVSAQSEGQILKKYSLHKCLANNYKLADPSFNSHDYSASYMFQIKNADYKKLEQLDQYIEKTTSNYYKAATAENLEDGKANYIFWSCMDFYESKGLDGFIKKLTGVAQKKKIQGK</sequence>
<dbReference type="InterPro" id="IPR038314">
    <property type="entry name" value="T6SS_sf"/>
</dbReference>
<dbReference type="KEGG" id="cio:CEQ15_05835"/>
<organism evidence="2 3">
    <name type="scientific">Chryseobacterium indologenes</name>
    <name type="common">Flavobacterium indologenes</name>
    <dbReference type="NCBI Taxonomy" id="253"/>
    <lineage>
        <taxon>Bacteria</taxon>
        <taxon>Pseudomonadati</taxon>
        <taxon>Bacteroidota</taxon>
        <taxon>Flavobacteriia</taxon>
        <taxon>Flavobacteriales</taxon>
        <taxon>Weeksellaceae</taxon>
        <taxon>Chryseobacterium group</taxon>
        <taxon>Chryseobacterium</taxon>
    </lineage>
</organism>
<proteinExistence type="predicted"/>
<dbReference type="RefSeq" id="WP_061084646.1">
    <property type="nucleotide sequence ID" value="NZ_CP022058.2"/>
</dbReference>
<dbReference type="Proteomes" id="UP000269015">
    <property type="component" value="Chromosome"/>
</dbReference>
<feature type="chain" id="PRO_5041986656" evidence="1">
    <location>
        <begin position="21"/>
        <end position="131"/>
    </location>
</feature>
<keyword evidence="1" id="KW-0732">Signal</keyword>
<reference evidence="2 3" key="1">
    <citation type="submission" date="2018-11" db="EMBL/GenBank/DDBJ databases">
        <title>Proposal to divide the Flavobacteriaceae and reorganize its genera based on Amino Acid Identity values calculated from whole genome sequences.</title>
        <authorList>
            <person name="Nicholson A.C."/>
            <person name="Gulvik C.A."/>
            <person name="Whitney A.M."/>
            <person name="Humrighouse B.W."/>
            <person name="Bell M."/>
            <person name="Holmes B."/>
            <person name="Steigerwalt A.G."/>
            <person name="Villarma A."/>
            <person name="Sheth M."/>
            <person name="Batra D."/>
            <person name="Pryor J."/>
            <person name="Bernardet J.-F."/>
            <person name="Hugo C."/>
            <person name="Kampfer P."/>
            <person name="Newman J."/>
            <person name="McQuiston J.R."/>
        </authorList>
    </citation>
    <scope>NUCLEOTIDE SEQUENCE [LARGE SCALE GENOMIC DNA]</scope>
    <source>
        <strain evidence="2 3">H5559</strain>
    </source>
</reference>
<evidence type="ECO:0000313" key="2">
    <source>
        <dbReference type="EMBL" id="AZB16712.1"/>
    </source>
</evidence>
<evidence type="ECO:0000256" key="1">
    <source>
        <dbReference type="SAM" id="SignalP"/>
    </source>
</evidence>
<gene>
    <name evidence="2" type="ORF">EG352_02440</name>
</gene>
<name>A0AAD0YTA7_CHRID</name>
<evidence type="ECO:0000313" key="3">
    <source>
        <dbReference type="Proteomes" id="UP000269015"/>
    </source>
</evidence>
<accession>A0AAD0YTA7</accession>
<dbReference type="AlphaFoldDB" id="A0AAD0YTA7"/>
<dbReference type="Gene3D" id="1.20.120.1620">
    <property type="match status" value="1"/>
</dbReference>
<feature type="signal peptide" evidence="1">
    <location>
        <begin position="1"/>
        <end position="20"/>
    </location>
</feature>